<evidence type="ECO:0000256" key="2">
    <source>
        <dbReference type="SAM" id="MobiDB-lite"/>
    </source>
</evidence>
<dbReference type="GeneID" id="62148578"/>
<evidence type="ECO:0000256" key="1">
    <source>
        <dbReference type="SAM" id="Coils"/>
    </source>
</evidence>
<dbReference type="AlphaFoldDB" id="A0A9P5M0E1"/>
<dbReference type="RefSeq" id="XP_038733858.1">
    <property type="nucleotide sequence ID" value="XM_038875501.1"/>
</dbReference>
<sequence length="185" mass="21420">MVCGVINNDILDSARTSSQVNHKDDTEVGAQNQAHSGEIEQKRHEKETVICEDELQRALMKEYEDMDNNRSDAEVEVHVQAYPGEGEQQHHENATLFEKDEHNSESGKISIIPEIRTSLKCLKRKQEDVEHDAKKLEDEEREMETVLAMKIDQVSDNLTNQIEKMKWLVGKKRELQASRDRRHKS</sequence>
<feature type="compositionally biased region" description="Basic and acidic residues" evidence="2">
    <location>
        <begin position="37"/>
        <end position="46"/>
    </location>
</feature>
<gene>
    <name evidence="3" type="ORF">EAE97_004989</name>
</gene>
<comment type="caution">
    <text evidence="3">The sequence shown here is derived from an EMBL/GenBank/DDBJ whole genome shotgun (WGS) entry which is preliminary data.</text>
</comment>
<keyword evidence="4" id="KW-1185">Reference proteome</keyword>
<feature type="region of interest" description="Disordered" evidence="2">
    <location>
        <begin position="16"/>
        <end position="46"/>
    </location>
</feature>
<evidence type="ECO:0000313" key="3">
    <source>
        <dbReference type="EMBL" id="KAF7945951.1"/>
    </source>
</evidence>
<keyword evidence="1" id="KW-0175">Coiled coil</keyword>
<name>A0A9P5M0E1_9HELO</name>
<reference evidence="3 4" key="1">
    <citation type="journal article" date="2020" name="Genome Biol. Evol.">
        <title>Comparative genomics of Sclerotiniaceae.</title>
        <authorList>
            <person name="Valero Jimenez C.A."/>
            <person name="Steentjes M."/>
            <person name="Scholten O.E."/>
            <person name="Van Kan J.A.L."/>
        </authorList>
    </citation>
    <scope>NUCLEOTIDE SEQUENCE [LARGE SCALE GENOMIC DNA]</scope>
    <source>
        <strain evidence="3 4">MUCL 94</strain>
    </source>
</reference>
<evidence type="ECO:0000313" key="4">
    <source>
        <dbReference type="Proteomes" id="UP000710849"/>
    </source>
</evidence>
<protein>
    <submittedName>
        <fullName evidence="3">Uncharacterized protein</fullName>
    </submittedName>
</protein>
<proteinExistence type="predicted"/>
<dbReference type="EMBL" id="RCSW01000008">
    <property type="protein sequence ID" value="KAF7945951.1"/>
    <property type="molecule type" value="Genomic_DNA"/>
</dbReference>
<organism evidence="3 4">
    <name type="scientific">Botrytis byssoidea</name>
    <dbReference type="NCBI Taxonomy" id="139641"/>
    <lineage>
        <taxon>Eukaryota</taxon>
        <taxon>Fungi</taxon>
        <taxon>Dikarya</taxon>
        <taxon>Ascomycota</taxon>
        <taxon>Pezizomycotina</taxon>
        <taxon>Leotiomycetes</taxon>
        <taxon>Helotiales</taxon>
        <taxon>Sclerotiniaceae</taxon>
        <taxon>Botrytis</taxon>
    </lineage>
</organism>
<accession>A0A9P5M0E1</accession>
<feature type="coiled-coil region" evidence="1">
    <location>
        <begin position="119"/>
        <end position="146"/>
    </location>
</feature>
<dbReference type="Proteomes" id="UP000710849">
    <property type="component" value="Unassembled WGS sequence"/>
</dbReference>